<name>A0A6L5XBL3_9BACT</name>
<evidence type="ECO:0000256" key="1">
    <source>
        <dbReference type="SAM" id="MobiDB-lite"/>
    </source>
</evidence>
<dbReference type="Gene3D" id="3.20.20.140">
    <property type="entry name" value="Metal-dependent hydrolases"/>
    <property type="match status" value="1"/>
</dbReference>
<dbReference type="SUPFAM" id="SSF51556">
    <property type="entry name" value="Metallo-dependent hydrolases"/>
    <property type="match status" value="1"/>
</dbReference>
<gene>
    <name evidence="2" type="ORF">FYJ29_04510</name>
</gene>
<sequence>MQHLCHRGHQEVRPPQGHVAGREAHRALQPMGRQRLRPRAMIVDFHTHRHAPATVGLVSIESVDPRQFDPQPGCFYSVGLHPWHTLEPHVEASLQLLARLAAHPQVVAIGETGLDPNRGAALDEQQRIMQRHIAIAEQAGKPLVLHMVRTSQLLLKAMKQSRPSVPWVLHGFRSRPTVAQPLVDAGFYFSIGPRFNAQSLQLIPPARLLIETDDSPVPIAQVAALVAQATGLTAAQVAGIATRNALALLRL</sequence>
<accession>A0A6L5XBL3</accession>
<comment type="caution">
    <text evidence="2">The sequence shown here is derived from an EMBL/GenBank/DDBJ whole genome shotgun (WGS) entry which is preliminary data.</text>
</comment>
<dbReference type="Pfam" id="PF01026">
    <property type="entry name" value="TatD_DNase"/>
    <property type="match status" value="1"/>
</dbReference>
<keyword evidence="3" id="KW-1185">Reference proteome</keyword>
<keyword evidence="2" id="KW-0378">Hydrolase</keyword>
<dbReference type="InterPro" id="IPR032466">
    <property type="entry name" value="Metal_Hydrolase"/>
</dbReference>
<protein>
    <submittedName>
        <fullName evidence="2">Hydrolase TatD</fullName>
    </submittedName>
</protein>
<organism evidence="2 3">
    <name type="scientific">Sodaliphilus pleomorphus</name>
    <dbReference type="NCBI Taxonomy" id="2606626"/>
    <lineage>
        <taxon>Bacteria</taxon>
        <taxon>Pseudomonadati</taxon>
        <taxon>Bacteroidota</taxon>
        <taxon>Bacteroidia</taxon>
        <taxon>Bacteroidales</taxon>
        <taxon>Muribaculaceae</taxon>
        <taxon>Sodaliphilus</taxon>
    </lineage>
</organism>
<evidence type="ECO:0000313" key="2">
    <source>
        <dbReference type="EMBL" id="MSS17027.1"/>
    </source>
</evidence>
<dbReference type="GO" id="GO:0016788">
    <property type="term" value="F:hydrolase activity, acting on ester bonds"/>
    <property type="evidence" value="ECO:0007669"/>
    <property type="project" value="InterPro"/>
</dbReference>
<dbReference type="InterPro" id="IPR001130">
    <property type="entry name" value="TatD-like"/>
</dbReference>
<reference evidence="2 3" key="1">
    <citation type="submission" date="2019-08" db="EMBL/GenBank/DDBJ databases">
        <title>In-depth cultivation of the pig gut microbiome towards novel bacterial diversity and tailored functional studies.</title>
        <authorList>
            <person name="Wylensek D."/>
            <person name="Hitch T.C.A."/>
            <person name="Clavel T."/>
        </authorList>
    </citation>
    <scope>NUCLEOTIDE SEQUENCE [LARGE SCALE GENOMIC DNA]</scope>
    <source>
        <strain evidence="2 3">Oil-RF-744-WCA-WT-10</strain>
    </source>
</reference>
<dbReference type="PANTHER" id="PTHR46124:SF2">
    <property type="entry name" value="D-AMINOACYL-TRNA DEACYLASE"/>
    <property type="match status" value="1"/>
</dbReference>
<dbReference type="GO" id="GO:0005829">
    <property type="term" value="C:cytosol"/>
    <property type="evidence" value="ECO:0007669"/>
    <property type="project" value="TreeGrafter"/>
</dbReference>
<evidence type="ECO:0000313" key="3">
    <source>
        <dbReference type="Proteomes" id="UP000483362"/>
    </source>
</evidence>
<feature type="region of interest" description="Disordered" evidence="1">
    <location>
        <begin position="1"/>
        <end position="20"/>
    </location>
</feature>
<dbReference type="AlphaFoldDB" id="A0A6L5XBL3"/>
<dbReference type="EMBL" id="VULT01000005">
    <property type="protein sequence ID" value="MSS17027.1"/>
    <property type="molecule type" value="Genomic_DNA"/>
</dbReference>
<dbReference type="Proteomes" id="UP000483362">
    <property type="component" value="Unassembled WGS sequence"/>
</dbReference>
<proteinExistence type="predicted"/>
<dbReference type="PANTHER" id="PTHR46124">
    <property type="entry name" value="D-AMINOACYL-TRNA DEACYLASE"/>
    <property type="match status" value="1"/>
</dbReference>